<keyword evidence="8" id="KW-0106">Calcium</keyword>
<dbReference type="SUPFAM" id="SSF57630">
    <property type="entry name" value="GLA-domain"/>
    <property type="match status" value="1"/>
</dbReference>
<dbReference type="SUPFAM" id="SSF50494">
    <property type="entry name" value="Trypsin-like serine proteases"/>
    <property type="match status" value="1"/>
</dbReference>
<evidence type="ECO:0000259" key="15">
    <source>
        <dbReference type="PROSITE" id="PS50026"/>
    </source>
</evidence>
<dbReference type="Pfam" id="PF00089">
    <property type="entry name" value="Trypsin"/>
    <property type="match status" value="1"/>
</dbReference>
<evidence type="ECO:0000256" key="5">
    <source>
        <dbReference type="ARBA" id="ARBA00022729"/>
    </source>
</evidence>
<evidence type="ECO:0000256" key="3">
    <source>
        <dbReference type="ARBA" id="ARBA00022536"/>
    </source>
</evidence>
<dbReference type="GO" id="GO:0007596">
    <property type="term" value="P:blood coagulation"/>
    <property type="evidence" value="ECO:0007669"/>
    <property type="project" value="InterPro"/>
</dbReference>
<dbReference type="SMART" id="SM00069">
    <property type="entry name" value="GLA"/>
    <property type="match status" value="1"/>
</dbReference>
<evidence type="ECO:0000256" key="7">
    <source>
        <dbReference type="ARBA" id="ARBA00022801"/>
    </source>
</evidence>
<feature type="chain" id="PRO_5042057542" evidence="14">
    <location>
        <begin position="25"/>
        <end position="449"/>
    </location>
</feature>
<keyword evidence="10" id="KW-0325">Glycoprotein</keyword>
<protein>
    <submittedName>
        <fullName evidence="18">Coagulation factor VII</fullName>
    </submittedName>
</protein>
<feature type="domain" description="EGF-like" evidence="15">
    <location>
        <begin position="113"/>
        <end position="149"/>
    </location>
</feature>
<dbReference type="InterPro" id="IPR000294">
    <property type="entry name" value="GLA_domain"/>
</dbReference>
<reference evidence="18" key="1">
    <citation type="submission" date="2023-04" db="EMBL/GenBank/DDBJ databases">
        <title>Chromosome-level genome of Chaenocephalus aceratus.</title>
        <authorList>
            <person name="Park H."/>
        </authorList>
    </citation>
    <scope>NUCLEOTIDE SEQUENCE</scope>
    <source>
        <strain evidence="18">DE</strain>
        <tissue evidence="18">Muscle</tissue>
    </source>
</reference>
<dbReference type="AlphaFoldDB" id="A0AAD9B635"/>
<dbReference type="PRINTS" id="PR00722">
    <property type="entry name" value="CHYMOTRYPSIN"/>
</dbReference>
<evidence type="ECO:0000256" key="8">
    <source>
        <dbReference type="ARBA" id="ARBA00022837"/>
    </source>
</evidence>
<dbReference type="CDD" id="cd00054">
    <property type="entry name" value="EGF_CA"/>
    <property type="match status" value="1"/>
</dbReference>
<evidence type="ECO:0000259" key="16">
    <source>
        <dbReference type="PROSITE" id="PS50240"/>
    </source>
</evidence>
<dbReference type="CDD" id="cd00190">
    <property type="entry name" value="Tryp_SPc"/>
    <property type="match status" value="1"/>
</dbReference>
<keyword evidence="5 14" id="KW-0732">Signal</keyword>
<feature type="signal peptide" evidence="14">
    <location>
        <begin position="1"/>
        <end position="24"/>
    </location>
</feature>
<dbReference type="SUPFAM" id="SSF57196">
    <property type="entry name" value="EGF/Laminin"/>
    <property type="match status" value="2"/>
</dbReference>
<dbReference type="SMART" id="SM00179">
    <property type="entry name" value="EGF_CA"/>
    <property type="match status" value="1"/>
</dbReference>
<keyword evidence="4 13" id="KW-0645">Protease</keyword>
<dbReference type="SMART" id="SM00181">
    <property type="entry name" value="EGF"/>
    <property type="match status" value="2"/>
</dbReference>
<dbReference type="Proteomes" id="UP001228049">
    <property type="component" value="Unassembled WGS sequence"/>
</dbReference>
<feature type="domain" description="Gla" evidence="17">
    <location>
        <begin position="67"/>
        <end position="113"/>
    </location>
</feature>
<evidence type="ECO:0000256" key="1">
    <source>
        <dbReference type="ARBA" id="ARBA00004613"/>
    </source>
</evidence>
<evidence type="ECO:0000256" key="14">
    <source>
        <dbReference type="SAM" id="SignalP"/>
    </source>
</evidence>
<dbReference type="InterPro" id="IPR009003">
    <property type="entry name" value="Peptidase_S1_PA"/>
</dbReference>
<evidence type="ECO:0000256" key="11">
    <source>
        <dbReference type="PIRSR" id="PIRSR001143-1"/>
    </source>
</evidence>
<dbReference type="InterPro" id="IPR001881">
    <property type="entry name" value="EGF-like_Ca-bd_dom"/>
</dbReference>
<dbReference type="PANTHER" id="PTHR24278">
    <property type="entry name" value="COAGULATION FACTOR"/>
    <property type="match status" value="1"/>
</dbReference>
<dbReference type="PROSITE" id="PS00022">
    <property type="entry name" value="EGF_1"/>
    <property type="match status" value="1"/>
</dbReference>
<dbReference type="InterPro" id="IPR043504">
    <property type="entry name" value="Peptidase_S1_PA_chymotrypsin"/>
</dbReference>
<keyword evidence="6" id="KW-0677">Repeat</keyword>
<dbReference type="Pfam" id="PF00008">
    <property type="entry name" value="EGF"/>
    <property type="match status" value="1"/>
</dbReference>
<keyword evidence="19" id="KW-1185">Reference proteome</keyword>
<feature type="active site" description="Charge relay system" evidence="11">
    <location>
        <position position="399"/>
    </location>
</feature>
<dbReference type="Gene3D" id="2.40.10.10">
    <property type="entry name" value="Trypsin-like serine proteases"/>
    <property type="match status" value="2"/>
</dbReference>
<dbReference type="GO" id="GO:0004252">
    <property type="term" value="F:serine-type endopeptidase activity"/>
    <property type="evidence" value="ECO:0007669"/>
    <property type="project" value="InterPro"/>
</dbReference>
<evidence type="ECO:0000313" key="18">
    <source>
        <dbReference type="EMBL" id="KAK1876254.1"/>
    </source>
</evidence>
<evidence type="ECO:0000256" key="12">
    <source>
        <dbReference type="PROSITE-ProRule" id="PRU00076"/>
    </source>
</evidence>
<evidence type="ECO:0000256" key="2">
    <source>
        <dbReference type="ARBA" id="ARBA00022525"/>
    </source>
</evidence>
<organism evidence="18 19">
    <name type="scientific">Dissostichus eleginoides</name>
    <name type="common">Patagonian toothfish</name>
    <name type="synonym">Dissostichus amissus</name>
    <dbReference type="NCBI Taxonomy" id="100907"/>
    <lineage>
        <taxon>Eukaryota</taxon>
        <taxon>Metazoa</taxon>
        <taxon>Chordata</taxon>
        <taxon>Craniata</taxon>
        <taxon>Vertebrata</taxon>
        <taxon>Euteleostomi</taxon>
        <taxon>Actinopterygii</taxon>
        <taxon>Neopterygii</taxon>
        <taxon>Teleostei</taxon>
        <taxon>Neoteleostei</taxon>
        <taxon>Acanthomorphata</taxon>
        <taxon>Eupercaria</taxon>
        <taxon>Perciformes</taxon>
        <taxon>Notothenioidei</taxon>
        <taxon>Nototheniidae</taxon>
        <taxon>Dissostichus</taxon>
    </lineage>
</organism>
<evidence type="ECO:0000256" key="6">
    <source>
        <dbReference type="ARBA" id="ARBA00022737"/>
    </source>
</evidence>
<comment type="caution">
    <text evidence="18">The sequence shown here is derived from an EMBL/GenBank/DDBJ whole genome shotgun (WGS) entry which is preliminary data.</text>
</comment>
<dbReference type="InterPro" id="IPR050442">
    <property type="entry name" value="Peptidase_S1_coag_factors"/>
</dbReference>
<keyword evidence="3 12" id="KW-0245">EGF-like domain</keyword>
<feature type="active site" description="Charge relay system" evidence="11">
    <location>
        <position position="301"/>
    </location>
</feature>
<dbReference type="InterPro" id="IPR012224">
    <property type="entry name" value="Pept_S1A_FX"/>
</dbReference>
<keyword evidence="7 13" id="KW-0378">Hydrolase</keyword>
<sequence length="449" mass="50230">MASVRSDTSRLFFLLIVAIPACTGLPGGQSSSSSSSCKSSLLCCCFELRGVFVSRPEASVFLHRARRANYLFEELRRGNVERECYEEKCSYEEAKEIYALPQQLEAFWRRYTAVDHCQSSPCKNGASCTRHLDSYSCKCPPKFHGHHCDKVRQTSNGCRYRNGGCEHFCKEFPDRSTVCFCAPGYRLHPDNSTCEPQDEVACGRPQWFFSPRVINGKNCPKGQCPWQALLTERNVFSCGAIVLSNRWVLTAAHCVWRKPAHVFNVTVGEHDLNVEERTEQRRRVVKVVIHRAYNKSSSDSDMALLKLQRPVKLGPHVVPVCLPARNSSFSRTLASVRESTVSGWGRVAQRGPAAGVLQRLVLPRVPLQECRLHSNLTITKNMLCAGLKAGGSDACEGDSGGPLVTRYKKTWFLTGVVSWGKGCANRNLYGVYSRVSNFLGWIESVMAHY</sequence>
<dbReference type="InterPro" id="IPR001314">
    <property type="entry name" value="Peptidase_S1A"/>
</dbReference>
<comment type="subcellular location">
    <subcellularLocation>
        <location evidence="1">Secreted</location>
    </subcellularLocation>
</comment>
<dbReference type="PROSITE" id="PS00135">
    <property type="entry name" value="TRYPSIN_SER"/>
    <property type="match status" value="1"/>
</dbReference>
<evidence type="ECO:0000256" key="9">
    <source>
        <dbReference type="ARBA" id="ARBA00023157"/>
    </source>
</evidence>
<dbReference type="PIRSF" id="PIRSF001143">
    <property type="entry name" value="Factor_X"/>
    <property type="match status" value="1"/>
</dbReference>
<name>A0AAD9B635_DISEL</name>
<dbReference type="EMBL" id="JASDAP010000029">
    <property type="protein sequence ID" value="KAK1876254.1"/>
    <property type="molecule type" value="Genomic_DNA"/>
</dbReference>
<dbReference type="PANTHER" id="PTHR24278:SF34">
    <property type="entry name" value="COAGULATION FACTOR VII,-LIKE"/>
    <property type="match status" value="1"/>
</dbReference>
<dbReference type="FunFam" id="2.40.10.10:FF:000013">
    <property type="entry name" value="Coagulation factor X"/>
    <property type="match status" value="1"/>
</dbReference>
<dbReference type="FunFam" id="4.10.740.10:FF:000001">
    <property type="entry name" value="vitamin K-dependent protein S"/>
    <property type="match status" value="1"/>
</dbReference>
<dbReference type="InterPro" id="IPR033116">
    <property type="entry name" value="TRYPSIN_SER"/>
</dbReference>
<dbReference type="Pfam" id="PF14670">
    <property type="entry name" value="FXa_inhibition"/>
    <property type="match status" value="1"/>
</dbReference>
<gene>
    <name evidence="18" type="ORF">KUDE01_001578</name>
</gene>
<dbReference type="PRINTS" id="PR00001">
    <property type="entry name" value="GLABLOOD"/>
</dbReference>
<dbReference type="PROSITE" id="PS00134">
    <property type="entry name" value="TRYPSIN_HIS"/>
    <property type="match status" value="1"/>
</dbReference>
<dbReference type="PROSITE" id="PS50998">
    <property type="entry name" value="GLA_2"/>
    <property type="match status" value="1"/>
</dbReference>
<dbReference type="InterPro" id="IPR001254">
    <property type="entry name" value="Trypsin_dom"/>
</dbReference>
<dbReference type="GO" id="GO:0006508">
    <property type="term" value="P:proteolysis"/>
    <property type="evidence" value="ECO:0007669"/>
    <property type="project" value="UniProtKB-KW"/>
</dbReference>
<feature type="domain" description="Peptidase S1" evidence="16">
    <location>
        <begin position="213"/>
        <end position="447"/>
    </location>
</feature>
<dbReference type="GO" id="GO:0005615">
    <property type="term" value="C:extracellular space"/>
    <property type="evidence" value="ECO:0007669"/>
    <property type="project" value="TreeGrafter"/>
</dbReference>
<evidence type="ECO:0000259" key="17">
    <source>
        <dbReference type="PROSITE" id="PS50998"/>
    </source>
</evidence>
<keyword evidence="9 12" id="KW-1015">Disulfide bond</keyword>
<dbReference type="PROSITE" id="PS00011">
    <property type="entry name" value="GLA_1"/>
    <property type="match status" value="1"/>
</dbReference>
<accession>A0AAD9B635</accession>
<proteinExistence type="predicted"/>
<dbReference type="Gene3D" id="2.10.25.10">
    <property type="entry name" value="Laminin"/>
    <property type="match status" value="2"/>
</dbReference>
<evidence type="ECO:0000256" key="10">
    <source>
        <dbReference type="ARBA" id="ARBA00023180"/>
    </source>
</evidence>
<evidence type="ECO:0000256" key="13">
    <source>
        <dbReference type="RuleBase" id="RU363034"/>
    </source>
</evidence>
<comment type="caution">
    <text evidence="12">Lacks conserved residue(s) required for the propagation of feature annotation.</text>
</comment>
<dbReference type="SMART" id="SM00020">
    <property type="entry name" value="Tryp_SPc"/>
    <property type="match status" value="1"/>
</dbReference>
<evidence type="ECO:0000313" key="19">
    <source>
        <dbReference type="Proteomes" id="UP001228049"/>
    </source>
</evidence>
<dbReference type="Pfam" id="PF00594">
    <property type="entry name" value="Gla"/>
    <property type="match status" value="1"/>
</dbReference>
<dbReference type="FunFam" id="2.10.25.10:FF:000434">
    <property type="entry name" value="Predicted protein"/>
    <property type="match status" value="1"/>
</dbReference>
<dbReference type="PROSITE" id="PS50240">
    <property type="entry name" value="TRYPSIN_DOM"/>
    <property type="match status" value="1"/>
</dbReference>
<feature type="disulfide bond" evidence="12">
    <location>
        <begin position="139"/>
        <end position="148"/>
    </location>
</feature>
<feature type="active site" description="Charge relay system" evidence="11">
    <location>
        <position position="253"/>
    </location>
</feature>
<dbReference type="InterPro" id="IPR000742">
    <property type="entry name" value="EGF"/>
</dbReference>
<dbReference type="Gene3D" id="4.10.740.10">
    <property type="entry name" value="Coagulation Factor IX"/>
    <property type="match status" value="1"/>
</dbReference>
<keyword evidence="13" id="KW-0720">Serine protease</keyword>
<dbReference type="InterPro" id="IPR017857">
    <property type="entry name" value="Coagulation_fac-like_Gla_dom"/>
</dbReference>
<dbReference type="InterPro" id="IPR035972">
    <property type="entry name" value="GLA-like_dom_SF"/>
</dbReference>
<dbReference type="InterPro" id="IPR018114">
    <property type="entry name" value="TRYPSIN_HIS"/>
</dbReference>
<evidence type="ECO:0000256" key="4">
    <source>
        <dbReference type="ARBA" id="ARBA00022670"/>
    </source>
</evidence>
<dbReference type="PROSITE" id="PS50026">
    <property type="entry name" value="EGF_3"/>
    <property type="match status" value="1"/>
</dbReference>
<dbReference type="GO" id="GO:0005509">
    <property type="term" value="F:calcium ion binding"/>
    <property type="evidence" value="ECO:0007669"/>
    <property type="project" value="InterPro"/>
</dbReference>
<keyword evidence="2" id="KW-0964">Secreted</keyword>